<comment type="caution">
    <text evidence="2">The sequence shown here is derived from an EMBL/GenBank/DDBJ whole genome shotgun (WGS) entry which is preliminary data.</text>
</comment>
<proteinExistence type="predicted"/>
<dbReference type="RefSeq" id="WP_317121836.1">
    <property type="nucleotide sequence ID" value="NZ_JAWJBA010000002.1"/>
</dbReference>
<evidence type="ECO:0000313" key="2">
    <source>
        <dbReference type="EMBL" id="MDV2684625.1"/>
    </source>
</evidence>
<gene>
    <name evidence="2" type="ORF">RYX56_09600</name>
</gene>
<name>A0ABU3X9R8_9BACI</name>
<reference evidence="2 3" key="1">
    <citation type="submission" date="2023-10" db="EMBL/GenBank/DDBJ databases">
        <title>Screening of Alkalihalobacillus lindianensis BZ-TG-R113 and Its Alleviation of Salt Stress on Rapeseed Growth.</title>
        <authorList>
            <person name="Zhao B."/>
            <person name="Guo T."/>
        </authorList>
    </citation>
    <scope>NUCLEOTIDE SEQUENCE [LARGE SCALE GENOMIC DNA]</scope>
    <source>
        <strain evidence="2 3">BZ-TG-R113</strain>
    </source>
</reference>
<dbReference type="EMBL" id="JAWJBA010000002">
    <property type="protein sequence ID" value="MDV2684625.1"/>
    <property type="molecule type" value="Genomic_DNA"/>
</dbReference>
<accession>A0ABU3X9R8</accession>
<evidence type="ECO:0000313" key="3">
    <source>
        <dbReference type="Proteomes" id="UP001287282"/>
    </source>
</evidence>
<keyword evidence="1" id="KW-0175">Coiled coil</keyword>
<feature type="coiled-coil region" evidence="1">
    <location>
        <begin position="71"/>
        <end position="98"/>
    </location>
</feature>
<sequence>MGKKSERKKLKSVGKKLERELNTQVHKWLDHPLTIQEVNDFLEEHVEALSKLREYSELVAQQLNLPTKDDMARIAKLIIQLEEKIDTLEEKVMTLSQSAKETATPLKNLDAASPLLKVNPHITDPRHFLYDLQKMVEREW</sequence>
<dbReference type="Proteomes" id="UP001287282">
    <property type="component" value="Unassembled WGS sequence"/>
</dbReference>
<keyword evidence="3" id="KW-1185">Reference proteome</keyword>
<organism evidence="2 3">
    <name type="scientific">Alkalihalophilus lindianensis</name>
    <dbReference type="NCBI Taxonomy" id="1630542"/>
    <lineage>
        <taxon>Bacteria</taxon>
        <taxon>Bacillati</taxon>
        <taxon>Bacillota</taxon>
        <taxon>Bacilli</taxon>
        <taxon>Bacillales</taxon>
        <taxon>Bacillaceae</taxon>
        <taxon>Alkalihalophilus</taxon>
    </lineage>
</organism>
<protein>
    <submittedName>
        <fullName evidence="2">Uncharacterized protein</fullName>
    </submittedName>
</protein>
<evidence type="ECO:0000256" key="1">
    <source>
        <dbReference type="SAM" id="Coils"/>
    </source>
</evidence>